<dbReference type="InterPro" id="IPR014872">
    <property type="entry name" value="Dicistrovirus_capsid-polyPr_C"/>
</dbReference>
<feature type="region of interest" description="Disordered" evidence="15">
    <location>
        <begin position="1"/>
        <end position="30"/>
    </location>
</feature>
<dbReference type="InterPro" id="IPR009003">
    <property type="entry name" value="Peptidase_S1_PA"/>
</dbReference>
<keyword evidence="3" id="KW-0696">RNA-directed RNA polymerase</keyword>
<feature type="domain" description="Peptidase C3" evidence="18">
    <location>
        <begin position="2097"/>
        <end position="2308"/>
    </location>
</feature>
<dbReference type="CDD" id="cd00205">
    <property type="entry name" value="rhv_like"/>
    <property type="match status" value="1"/>
</dbReference>
<name>A0A977P172_9VIRU</name>
<keyword evidence="10" id="KW-0347">Helicase</keyword>
<evidence type="ECO:0000256" key="4">
    <source>
        <dbReference type="ARBA" id="ARBA00022561"/>
    </source>
</evidence>
<organism evidence="19">
    <name type="scientific">Hangzhou iflavirus 5</name>
    <dbReference type="NCBI Taxonomy" id="2979226"/>
    <lineage>
        <taxon>Viruses</taxon>
        <taxon>Riboviria</taxon>
        <taxon>Orthornavirae</taxon>
        <taxon>Pisuviricota</taxon>
        <taxon>Pisoniviricetes</taxon>
        <taxon>Picornavirales</taxon>
        <taxon>Iflaviridae</taxon>
        <taxon>Iflavirus</taxon>
    </lineage>
</organism>
<keyword evidence="4" id="KW-0167">Capsid protein</keyword>
<dbReference type="InterPro" id="IPR044067">
    <property type="entry name" value="PCV_3C_PRO"/>
</dbReference>
<dbReference type="InterPro" id="IPR014759">
    <property type="entry name" value="Helicase_SF3_ssRNA_vir"/>
</dbReference>
<dbReference type="GO" id="GO:0003723">
    <property type="term" value="F:RNA binding"/>
    <property type="evidence" value="ECO:0007669"/>
    <property type="project" value="InterPro"/>
</dbReference>
<dbReference type="InterPro" id="IPR000605">
    <property type="entry name" value="Helicase_SF3_ssDNA/RNA_vir"/>
</dbReference>
<evidence type="ECO:0000256" key="8">
    <source>
        <dbReference type="ARBA" id="ARBA00022741"/>
    </source>
</evidence>
<dbReference type="Gene3D" id="3.30.70.270">
    <property type="match status" value="1"/>
</dbReference>
<dbReference type="GO" id="GO:0005524">
    <property type="term" value="F:ATP binding"/>
    <property type="evidence" value="ECO:0007669"/>
    <property type="project" value="UniProtKB-KW"/>
</dbReference>
<dbReference type="SUPFAM" id="SSF88633">
    <property type="entry name" value="Positive stranded ssRNA viruses"/>
    <property type="match status" value="3"/>
</dbReference>
<dbReference type="InterPro" id="IPR033703">
    <property type="entry name" value="Rhv-like"/>
</dbReference>
<accession>A0A977P172</accession>
<dbReference type="Pfam" id="PF00910">
    <property type="entry name" value="RNA_helicase"/>
    <property type="match status" value="1"/>
</dbReference>
<keyword evidence="6" id="KW-0808">Transferase</keyword>
<dbReference type="GO" id="GO:0004197">
    <property type="term" value="F:cysteine-type endopeptidase activity"/>
    <property type="evidence" value="ECO:0007669"/>
    <property type="project" value="InterPro"/>
</dbReference>
<keyword evidence="12" id="KW-0067">ATP-binding</keyword>
<dbReference type="Pfam" id="PF08762">
    <property type="entry name" value="CRPV_capsid"/>
    <property type="match status" value="1"/>
</dbReference>
<dbReference type="PROSITE" id="PS50507">
    <property type="entry name" value="RDRP_SSRNA_POS"/>
    <property type="match status" value="1"/>
</dbReference>
<dbReference type="Gene3D" id="2.60.120.20">
    <property type="match status" value="3"/>
</dbReference>
<keyword evidence="13" id="KW-0946">Virion</keyword>
<dbReference type="GO" id="GO:0006508">
    <property type="term" value="P:proteolysis"/>
    <property type="evidence" value="ECO:0007669"/>
    <property type="project" value="UniProtKB-KW"/>
</dbReference>
<keyword evidence="8" id="KW-0547">Nucleotide-binding</keyword>
<keyword evidence="11" id="KW-0788">Thiol protease</keyword>
<dbReference type="InterPro" id="IPR043128">
    <property type="entry name" value="Rev_trsase/Diguanyl_cyclase"/>
</dbReference>
<evidence type="ECO:0000256" key="10">
    <source>
        <dbReference type="ARBA" id="ARBA00022806"/>
    </source>
</evidence>
<dbReference type="Pfam" id="PF00680">
    <property type="entry name" value="RdRP_1"/>
    <property type="match status" value="1"/>
</dbReference>
<dbReference type="GO" id="GO:0003724">
    <property type="term" value="F:RNA helicase activity"/>
    <property type="evidence" value="ECO:0007669"/>
    <property type="project" value="InterPro"/>
</dbReference>
<dbReference type="InterPro" id="IPR007094">
    <property type="entry name" value="RNA-dir_pol_PSvirus"/>
</dbReference>
<dbReference type="GO" id="GO:0003968">
    <property type="term" value="F:RNA-directed RNA polymerase activity"/>
    <property type="evidence" value="ECO:0007669"/>
    <property type="project" value="UniProtKB-KW"/>
</dbReference>
<dbReference type="PROSITE" id="PS51874">
    <property type="entry name" value="PCV_3C_PRO"/>
    <property type="match status" value="1"/>
</dbReference>
<reference evidence="19" key="1">
    <citation type="submission" date="2022-04" db="EMBL/GenBank/DDBJ databases">
        <authorList>
            <person name="Feng G."/>
        </authorList>
    </citation>
    <scope>NUCLEOTIDE SEQUENCE</scope>
    <source>
        <strain evidence="19">FYBPH-14</strain>
    </source>
</reference>
<dbReference type="GO" id="GO:0039694">
    <property type="term" value="P:viral RNA genome replication"/>
    <property type="evidence" value="ECO:0007669"/>
    <property type="project" value="InterPro"/>
</dbReference>
<evidence type="ECO:0000256" key="12">
    <source>
        <dbReference type="ARBA" id="ARBA00022840"/>
    </source>
</evidence>
<protein>
    <recommendedName>
        <fullName evidence="2">Genome polyprotein</fullName>
    </recommendedName>
</protein>
<dbReference type="GO" id="GO:0006351">
    <property type="term" value="P:DNA-templated transcription"/>
    <property type="evidence" value="ECO:0007669"/>
    <property type="project" value="InterPro"/>
</dbReference>
<dbReference type="InterPro" id="IPR029053">
    <property type="entry name" value="Viral_coat"/>
</dbReference>
<evidence type="ECO:0000256" key="5">
    <source>
        <dbReference type="ARBA" id="ARBA00022670"/>
    </source>
</evidence>
<evidence type="ECO:0000259" key="17">
    <source>
        <dbReference type="PROSITE" id="PS51218"/>
    </source>
</evidence>
<evidence type="ECO:0000256" key="7">
    <source>
        <dbReference type="ARBA" id="ARBA00022695"/>
    </source>
</evidence>
<evidence type="ECO:0000259" key="16">
    <source>
        <dbReference type="PROSITE" id="PS50507"/>
    </source>
</evidence>
<evidence type="ECO:0000259" key="18">
    <source>
        <dbReference type="PROSITE" id="PS51874"/>
    </source>
</evidence>
<evidence type="ECO:0000256" key="9">
    <source>
        <dbReference type="ARBA" id="ARBA00022801"/>
    </source>
</evidence>
<dbReference type="Gene3D" id="2.40.10.10">
    <property type="entry name" value="Trypsin-like serine proteases"/>
    <property type="match status" value="1"/>
</dbReference>
<evidence type="ECO:0000256" key="6">
    <source>
        <dbReference type="ARBA" id="ARBA00022679"/>
    </source>
</evidence>
<sequence length="2874" mass="323646">MSTNDQKTTSAIQASGPSQADEGSSLMTGPGISIVSTETSALVMRDLEVGGSPSVTQKLENRGEDKIQEIKFFLDRDYFIEEHIWPTAKTVGNEVFDLVIPSKLTFSKTSIQDIMKQFAYVRPSFRFTFQTIAPRVSTGRLSIGGYYWYGNDLYGTNFMRRNYRSFSHTQRGVLNLATGASVTMDVPFEHFLSYMPNDPGGLDKGSNDMFRISGFVLAPASREVKVQIYCRIISNQFNGFRGPIGGSNDDNVYQGIISRMLGAGVKGVADSLVADLNRDMPPSDQSGSRIFVPQPLHTLSAGTGVALPCNVLRLDPRQMTPSRGTSELFQSFKKLASVPGIAYNATIGLTTDVVMCIPVTPIPGDLTQSASSVGTVLSLYPYPPVSVVAGLHCFWKGGLRYRFEFSNNSFQTCRLLFSFVPDRSVADVKKMELSALTNCYYKIVEIRDTNVVEFDVPYTAPRPWFPCDSTKLGLRKFRQCSIGSLIVKAITPLQVSASAGGTVYVTTYISGSSDFEIAVPRFSALLPVTQPYYALPGAGPRVSPGYYPCQLDTWRYAVDVDGKLLLVLRYGPGSDHVSAFLEVAQDVIYAVNQGDRPRMKFYLRTGEKVEVTYLVVMKKSTTTFYMTVFHDIRLAQQYVLDGKRPVAYEEYKAENADYYDVQQWNIVAVKEGRRRREASDVDSESTSSVEVLSETELDRQGGVAVPSMALGGFTDYTAMDSFGEDFDSIKNFCRRKQFIGRFTEIKKNYRGFHAGQIFHRIPCRYDMHVYGSVDTTHYKEDLMYNYCRSGCLSVIASGFTFGRGGLRYTIVCHGDSKIPFGVAHIPDHYTLHVEDTGYVAAQMFFNSGYAVTIVDPRVNPTVDIEVPYYSPYERILLNHKPATDSPFVNEAGSLGDLVFFCLNDRDERLTGISFSIFASYADDVELTCFRGFPSMTLSGAIPELPYAFQGVVFEISYPRIEEITDESEMLVDRQGWLSGNQISEVVVVGACILAGSCLIYTTYNLRKSVGCVAQNIGRGVEIADRVADNFGRTSGELREIMAIINSGISKLGMSCEGLADCFFDNVCAIVLTPTVAQVLVSTIDVICRAGGVSPEVRLGAKSAVVVISRFLEHQNEVQYQGDMAYGFSLFSGLVSTLLGVHDVGSAPRTIVDKFAYLFSLIKSGFASEKIVERFMEAFGSLIDWVCRRKPKYTFCAELVQNPEAIKEWLAEAAALSDPLVREDLKTDPNKIRCLMAVHAIGQQYLISAIRSKEHIGEFYVAIRAAQAILTKTYEEVMKSSPLMAVKIDPYCLQLFGAPGCGKSKISSSIASSLLESIDYKTYENITVSKTPGVRYFNLLGANPIYIIDDLFALSGQSSIDQAADVMNLKSSAVFNPNMAELENKRRTWNPLGVILLSNSGWYVPEEVLCKDAFLRRRNSLWEVSLKDDLLQYGTIDNVPKELRVGAHKFRKCNVYRAEAGYGEWVGYETFKRELCADFQRYILTEYELFVARLDAISKHYPGEGQSAATIAAEMRKIFDDLCGVKVNTKSTSDFLKNMILKTDPIAAKLIECLHRQGEITISNCNVYERGLALCYLYLVCPDDGVKRELISLSRRLERYDDQFRGCSTDSFDVLLLRSTFLRLSRGIDDLPAEITDAIITEIINQRFVVTRDNLDDLCARVARLESFGWSRMEDVVHELADLPEIGSSRLERFVQFLHDTQEDSISWSQRGGAVGLAPRRIANCTLGKMLAEQLGSIRNFNQDNESDKQNRYDNMLHCMLRQQRMMEGDQDESMLSCGDLISPAYFSARLDSLRRERVLRCGLYCSEHSTFGCRRHACRHYYIDESFRPVSGPGSVIFAVNGEGGELVDLRMCSGACGLEGASLDSHWHDWVFQNIDYFIRNHYNLSYVNPRLLSHCSDKYNWVIPEEANYEVRGVFGYLCWFLDRFDSLTHEWQLAIRRDDQRMLPYISLMVIVTRLTIFYYVYRKISPYLVLIIGKTSWGASRYLEWYSKGRAELITEMRQQRGQEQVDKKAMDESLEAFSKLYHEYIQCGGKLDTYENEIISLISEVNSFENQGGYKYGGEAPLVRAKEQTSNEAEEYVASLKGKNIESVVPQSLRNSILSALIYKNGFQILYTSERCIGKQYGLFIAGRIALISTHFVEEMNQFNATTLTVSRNGPVGSENNVVLRVDEIKSRPSMIPGFTLIEFPAYRFHDAKDIRKHFISSSEFQNLDLSSGALIEPKPNQCMTHFVKTRIRRKTDRPLVLKKTGIYSALELPLYYEYNIGGNGMCGSVLCGSSNGERIIGMHVAGLSNQLGFSVPIFRELLDLPDQQVSNSESSLILEQHVGKINFNGNYEFLGSSLKMGFPNHSVKSRLERSLFSAEFECGSEPAPLSQADPRLPIINGVPASPMKYGCEKAMITPLPFDRGILDEAENLFFDNVASVVSPLTPMEELLPDQVNFAGISHNRYYSGLTLDTSEGYPLSKFRPPGVTDKRWLFRYRMLDDGLELLGLDSRFEEYHKNKMEQRAAGVIPELLFVNCLKDCKIPKEKLSKPGSTRVFSVCDAEFTWAFRKFFGHFPPALHSKGLMVGVAVGINPDVEWTTLATYLWEVGDNILTGDYKAFGDRLEKEVCYRAFRILIRWYEKYYGNRYNSIREIMVLEVLDGLRISLDSVYRLHNGIPSGFPFTVEINSMVNILYVMMAYRTLIPERPLVSFNRNLRIVTYGDDLIISVLDVDCSKFNFSTLSGFLDKHGIGFTWAEKELQTDRLFLSLYESTFLKRKFVDHPVRIGLMMAPLPADVVIDSLGYVNRRTTDKERELYVSARSALNLAYTRGPDFYNNLVGRLKLFFSEYLGRNLDCYSWLEVDSRVFDSGFWLVRLGRTEEKYGLRKIA</sequence>
<dbReference type="PROSITE" id="PS51218">
    <property type="entry name" value="SF3_HELICASE_2"/>
    <property type="match status" value="1"/>
</dbReference>
<dbReference type="GO" id="GO:0019028">
    <property type="term" value="C:viral capsid"/>
    <property type="evidence" value="ECO:0007669"/>
    <property type="project" value="UniProtKB-KW"/>
</dbReference>
<dbReference type="InterPro" id="IPR043502">
    <property type="entry name" value="DNA/RNA_pol_sf"/>
</dbReference>
<comment type="subcellular location">
    <subcellularLocation>
        <location evidence="1">Virion</location>
    </subcellularLocation>
</comment>
<feature type="domain" description="SF3 helicase" evidence="17">
    <location>
        <begin position="1269"/>
        <end position="1436"/>
    </location>
</feature>
<keyword evidence="14" id="KW-0693">Viral RNA replication</keyword>
<gene>
    <name evidence="19" type="primary">ORF1</name>
</gene>
<evidence type="ECO:0000256" key="11">
    <source>
        <dbReference type="ARBA" id="ARBA00022807"/>
    </source>
</evidence>
<dbReference type="EMBL" id="ON364105">
    <property type="protein sequence ID" value="UWX36826.1"/>
    <property type="molecule type" value="Genomic_RNA"/>
</dbReference>
<keyword evidence="7" id="KW-0548">Nucleotidyltransferase</keyword>
<feature type="compositionally biased region" description="Polar residues" evidence="15">
    <location>
        <begin position="1"/>
        <end position="27"/>
    </location>
</feature>
<evidence type="ECO:0000256" key="3">
    <source>
        <dbReference type="ARBA" id="ARBA00022484"/>
    </source>
</evidence>
<dbReference type="SUPFAM" id="SSF50494">
    <property type="entry name" value="Trypsin-like serine proteases"/>
    <property type="match status" value="1"/>
</dbReference>
<keyword evidence="5" id="KW-0645">Protease</keyword>
<evidence type="ECO:0000256" key="1">
    <source>
        <dbReference type="ARBA" id="ARBA00004328"/>
    </source>
</evidence>
<evidence type="ECO:0000256" key="14">
    <source>
        <dbReference type="ARBA" id="ARBA00022953"/>
    </source>
</evidence>
<proteinExistence type="predicted"/>
<evidence type="ECO:0000256" key="2">
    <source>
        <dbReference type="ARBA" id="ARBA00020107"/>
    </source>
</evidence>
<feature type="domain" description="RdRp catalytic" evidence="16">
    <location>
        <begin position="2595"/>
        <end position="2722"/>
    </location>
</feature>
<evidence type="ECO:0000256" key="13">
    <source>
        <dbReference type="ARBA" id="ARBA00022844"/>
    </source>
</evidence>
<dbReference type="CDD" id="cd23169">
    <property type="entry name" value="ps-ssRNAv-Picornavirales"/>
    <property type="match status" value="1"/>
</dbReference>
<evidence type="ECO:0000256" key="15">
    <source>
        <dbReference type="SAM" id="MobiDB-lite"/>
    </source>
</evidence>
<keyword evidence="9" id="KW-0378">Hydrolase</keyword>
<dbReference type="SUPFAM" id="SSF56672">
    <property type="entry name" value="DNA/RNA polymerases"/>
    <property type="match status" value="1"/>
</dbReference>
<dbReference type="InterPro" id="IPR001205">
    <property type="entry name" value="RNA-dir_pol_C"/>
</dbReference>
<dbReference type="InterPro" id="IPR043504">
    <property type="entry name" value="Peptidase_S1_PA_chymotrypsin"/>
</dbReference>
<evidence type="ECO:0000313" key="19">
    <source>
        <dbReference type="EMBL" id="UWX36826.1"/>
    </source>
</evidence>